<dbReference type="RefSeq" id="XP_056693454.1">
    <property type="nucleotide sequence ID" value="XM_056837476.1"/>
</dbReference>
<keyword evidence="2" id="KW-0789">Thiol protease inhibitor</keyword>
<evidence type="ECO:0000313" key="5">
    <source>
        <dbReference type="RefSeq" id="XP_056693454.1"/>
    </source>
</evidence>
<keyword evidence="4" id="KW-1185">Reference proteome</keyword>
<dbReference type="PANTHER" id="PTHR47364:SF2">
    <property type="entry name" value="CYSTEINE PROTEINASE INHIBITOR 5"/>
    <property type="match status" value="1"/>
</dbReference>
<dbReference type="InterPro" id="IPR000010">
    <property type="entry name" value="Cystatin_dom"/>
</dbReference>
<evidence type="ECO:0000256" key="1">
    <source>
        <dbReference type="ARBA" id="ARBA00022690"/>
    </source>
</evidence>
<gene>
    <name evidence="5" type="primary">LOC110802841</name>
</gene>
<dbReference type="CDD" id="cd00042">
    <property type="entry name" value="CY"/>
    <property type="match status" value="1"/>
</dbReference>
<dbReference type="Gene3D" id="3.10.450.10">
    <property type="match status" value="1"/>
</dbReference>
<dbReference type="SUPFAM" id="SSF54403">
    <property type="entry name" value="Cystatin/monellin"/>
    <property type="match status" value="1"/>
</dbReference>
<keyword evidence="1" id="KW-0646">Protease inhibitor</keyword>
<feature type="domain" description="Cystatin" evidence="3">
    <location>
        <begin position="9"/>
        <end position="104"/>
    </location>
</feature>
<name>A0ABM3RCX8_SPIOL</name>
<dbReference type="InterPro" id="IPR046350">
    <property type="entry name" value="Cystatin_sf"/>
</dbReference>
<dbReference type="GeneID" id="110802841"/>
<reference evidence="5" key="2">
    <citation type="submission" date="2025-08" db="UniProtKB">
        <authorList>
            <consortium name="RefSeq"/>
        </authorList>
    </citation>
    <scope>IDENTIFICATION</scope>
    <source>
        <tissue evidence="5">Leaf</tissue>
    </source>
</reference>
<dbReference type="Proteomes" id="UP000813463">
    <property type="component" value="Chromosome 2"/>
</dbReference>
<accession>A0ABM3RCX8</accession>
<protein>
    <submittedName>
        <fullName evidence="5">Cysteine proteinase inhibitor 1-like isoform X1</fullName>
    </submittedName>
</protein>
<evidence type="ECO:0000259" key="3">
    <source>
        <dbReference type="SMART" id="SM00043"/>
    </source>
</evidence>
<sequence>MSCSAQLKKKVGGLEPVDPNSPKIIEIANWAVKEHNKEGDCLEFIRIIEAEYQMGSGMKYYIILEATNGILVHGAPMAITNEYFAIVYDKPWNHTRILEVFVAKEQDEPHVAVAN</sequence>
<dbReference type="PANTHER" id="PTHR47364">
    <property type="entry name" value="CYSTEINE PROTEINASE INHIBITOR 5"/>
    <property type="match status" value="1"/>
</dbReference>
<evidence type="ECO:0000256" key="2">
    <source>
        <dbReference type="ARBA" id="ARBA00022704"/>
    </source>
</evidence>
<reference evidence="4" key="1">
    <citation type="journal article" date="2021" name="Nat. Commun.">
        <title>Genomic analyses provide insights into spinach domestication and the genetic basis of agronomic traits.</title>
        <authorList>
            <person name="Cai X."/>
            <person name="Sun X."/>
            <person name="Xu C."/>
            <person name="Sun H."/>
            <person name="Wang X."/>
            <person name="Ge C."/>
            <person name="Zhang Z."/>
            <person name="Wang Q."/>
            <person name="Fei Z."/>
            <person name="Jiao C."/>
            <person name="Wang Q."/>
        </authorList>
    </citation>
    <scope>NUCLEOTIDE SEQUENCE [LARGE SCALE GENOMIC DNA]</scope>
    <source>
        <strain evidence="4">cv. Varoflay</strain>
    </source>
</reference>
<proteinExistence type="predicted"/>
<evidence type="ECO:0000313" key="4">
    <source>
        <dbReference type="Proteomes" id="UP000813463"/>
    </source>
</evidence>
<dbReference type="Pfam" id="PF16845">
    <property type="entry name" value="SQAPI"/>
    <property type="match status" value="1"/>
</dbReference>
<organism evidence="4 5">
    <name type="scientific">Spinacia oleracea</name>
    <name type="common">Spinach</name>
    <dbReference type="NCBI Taxonomy" id="3562"/>
    <lineage>
        <taxon>Eukaryota</taxon>
        <taxon>Viridiplantae</taxon>
        <taxon>Streptophyta</taxon>
        <taxon>Embryophyta</taxon>
        <taxon>Tracheophyta</taxon>
        <taxon>Spermatophyta</taxon>
        <taxon>Magnoliopsida</taxon>
        <taxon>eudicotyledons</taxon>
        <taxon>Gunneridae</taxon>
        <taxon>Pentapetalae</taxon>
        <taxon>Caryophyllales</taxon>
        <taxon>Chenopodiaceae</taxon>
        <taxon>Chenopodioideae</taxon>
        <taxon>Anserineae</taxon>
        <taxon>Spinacia</taxon>
    </lineage>
</organism>
<dbReference type="SMART" id="SM00043">
    <property type="entry name" value="CY"/>
    <property type="match status" value="1"/>
</dbReference>